<dbReference type="AlphaFoldDB" id="A0A4Z0D610"/>
<evidence type="ECO:0000256" key="1">
    <source>
        <dbReference type="ARBA" id="ARBA00008779"/>
    </source>
</evidence>
<dbReference type="Pfam" id="PF00884">
    <property type="entry name" value="Sulfatase"/>
    <property type="match status" value="1"/>
</dbReference>
<evidence type="ECO:0000313" key="7">
    <source>
        <dbReference type="Proteomes" id="UP000298381"/>
    </source>
</evidence>
<evidence type="ECO:0000256" key="4">
    <source>
        <dbReference type="SAM" id="MobiDB-lite"/>
    </source>
</evidence>
<comment type="caution">
    <text evidence="6">The sequence shown here is derived from an EMBL/GenBank/DDBJ whole genome shotgun (WGS) entry which is preliminary data.</text>
</comment>
<sequence length="459" mass="52530">MNILYIHTHDTGRVISPYGYKVNTPNIESFCNEAVFFQNAFSVAPTCSPSRAGLLTGVYPHQNGMLGLAQRGFELKRDLHIANILRGNGFLTALCGVQHEIGYYTEHEKAIGTLGYEIDLSADNSSYEGEDLIQWDIENAKNLVNFLKEYDRTKPFFISYGMHATHRKFPSNIDDDQIVDYSVPPINIVNNEITREDFARYQTSLKIADSNIGTIISALKELGIYDDTIIILTTDHGIAFPFAKCTLFDNGIGVMLAIRVPNSKYEGRSFEGLISHIDVLPTLLDLLDIKKPDYLEGKSFAKIFNGEDYVGDDFVFSEINFHTSYEPVRSVRTERYKYIKYFDKEYLKINKSNIDSSPVKDFYMENGLNEFKKDEEYLFDLFYDVFEKNNLAENDEYQDVLNFMRNKLDEFMINTDDPLLKGPIEVKKEWKVNKRESVAAESKNPEDYDSLGSKFGGRA</sequence>
<comment type="similarity">
    <text evidence="1">Belongs to the sulfatase family.</text>
</comment>
<feature type="region of interest" description="Disordered" evidence="4">
    <location>
        <begin position="436"/>
        <end position="459"/>
    </location>
</feature>
<reference evidence="6 7" key="1">
    <citation type="submission" date="2019-03" db="EMBL/GenBank/DDBJ databases">
        <title>Draft genome sequence data and analysis of a Fermenting Bacterium, Soehngenia longevitae strain 1933PT, isolated from petroleum reservoir in Azerbaijan.</title>
        <authorList>
            <person name="Grouzdev D.S."/>
            <person name="Bidzhieva S.K."/>
            <person name="Sokolova D.S."/>
            <person name="Tourova T.P."/>
            <person name="Poltaraus A.B."/>
            <person name="Nazina T.N."/>
        </authorList>
    </citation>
    <scope>NUCLEOTIDE SEQUENCE [LARGE SCALE GENOMIC DNA]</scope>
    <source>
        <strain evidence="6 7">1933P</strain>
    </source>
</reference>
<dbReference type="PANTHER" id="PTHR45953">
    <property type="entry name" value="IDURONATE 2-SULFATASE"/>
    <property type="match status" value="1"/>
</dbReference>
<name>A0A4Z0D610_9FIRM</name>
<dbReference type="Proteomes" id="UP000298381">
    <property type="component" value="Unassembled WGS sequence"/>
</dbReference>
<dbReference type="CDD" id="cd16027">
    <property type="entry name" value="SGSH"/>
    <property type="match status" value="1"/>
</dbReference>
<dbReference type="Gene3D" id="3.40.720.10">
    <property type="entry name" value="Alkaline Phosphatase, subunit A"/>
    <property type="match status" value="1"/>
</dbReference>
<dbReference type="InterPro" id="IPR000917">
    <property type="entry name" value="Sulfatase_N"/>
</dbReference>
<evidence type="ECO:0000256" key="3">
    <source>
        <dbReference type="ARBA" id="ARBA00022801"/>
    </source>
</evidence>
<feature type="compositionally biased region" description="Basic and acidic residues" evidence="4">
    <location>
        <begin position="436"/>
        <end position="446"/>
    </location>
</feature>
<dbReference type="SUPFAM" id="SSF53649">
    <property type="entry name" value="Alkaline phosphatase-like"/>
    <property type="match status" value="1"/>
</dbReference>
<dbReference type="OrthoDB" id="279611at2"/>
<accession>A0A4Z0D610</accession>
<dbReference type="RefSeq" id="WP_135270851.1">
    <property type="nucleotide sequence ID" value="NZ_SRIB01000005.1"/>
</dbReference>
<dbReference type="PROSITE" id="PS00523">
    <property type="entry name" value="SULFATASE_1"/>
    <property type="match status" value="1"/>
</dbReference>
<proteinExistence type="inferred from homology"/>
<keyword evidence="3 6" id="KW-0378">Hydrolase</keyword>
<dbReference type="InterPro" id="IPR017850">
    <property type="entry name" value="Alkaline_phosphatase_core_sf"/>
</dbReference>
<dbReference type="GO" id="GO:0046872">
    <property type="term" value="F:metal ion binding"/>
    <property type="evidence" value="ECO:0007669"/>
    <property type="project" value="UniProtKB-KW"/>
</dbReference>
<protein>
    <submittedName>
        <fullName evidence="6">N-sulfoglucosamine sulfohydrolase</fullName>
    </submittedName>
</protein>
<dbReference type="InterPro" id="IPR024607">
    <property type="entry name" value="Sulfatase_CS"/>
</dbReference>
<evidence type="ECO:0000313" key="6">
    <source>
        <dbReference type="EMBL" id="TFZ40333.1"/>
    </source>
</evidence>
<dbReference type="GO" id="GO:0008484">
    <property type="term" value="F:sulfuric ester hydrolase activity"/>
    <property type="evidence" value="ECO:0007669"/>
    <property type="project" value="TreeGrafter"/>
</dbReference>
<gene>
    <name evidence="6" type="ORF">E4100_04460</name>
</gene>
<keyword evidence="2" id="KW-0479">Metal-binding</keyword>
<dbReference type="PANTHER" id="PTHR45953:SF1">
    <property type="entry name" value="IDURONATE 2-SULFATASE"/>
    <property type="match status" value="1"/>
</dbReference>
<feature type="domain" description="Sulfatase N-terminal" evidence="5">
    <location>
        <begin position="2"/>
        <end position="289"/>
    </location>
</feature>
<evidence type="ECO:0000259" key="5">
    <source>
        <dbReference type="Pfam" id="PF00884"/>
    </source>
</evidence>
<evidence type="ECO:0000256" key="2">
    <source>
        <dbReference type="ARBA" id="ARBA00022723"/>
    </source>
</evidence>
<dbReference type="GO" id="GO:0005737">
    <property type="term" value="C:cytoplasm"/>
    <property type="evidence" value="ECO:0007669"/>
    <property type="project" value="TreeGrafter"/>
</dbReference>
<keyword evidence="7" id="KW-1185">Reference proteome</keyword>
<organism evidence="6 7">
    <name type="scientific">Soehngenia longivitae</name>
    <dbReference type="NCBI Taxonomy" id="2562294"/>
    <lineage>
        <taxon>Bacteria</taxon>
        <taxon>Bacillati</taxon>
        <taxon>Bacillota</taxon>
        <taxon>Tissierellia</taxon>
        <taxon>Tissierellales</taxon>
        <taxon>Tissierellaceae</taxon>
        <taxon>Soehngenia</taxon>
    </lineage>
</organism>
<dbReference type="EMBL" id="SRIB01000005">
    <property type="protein sequence ID" value="TFZ40333.1"/>
    <property type="molecule type" value="Genomic_DNA"/>
</dbReference>